<dbReference type="Pfam" id="PF14246">
    <property type="entry name" value="TetR_C_7"/>
    <property type="match status" value="1"/>
</dbReference>
<dbReference type="PANTHER" id="PTHR30055">
    <property type="entry name" value="HTH-TYPE TRANSCRIPTIONAL REGULATOR RUTR"/>
    <property type="match status" value="1"/>
</dbReference>
<dbReference type="GO" id="GO:0000976">
    <property type="term" value="F:transcription cis-regulatory region binding"/>
    <property type="evidence" value="ECO:0007669"/>
    <property type="project" value="TreeGrafter"/>
</dbReference>
<dbReference type="PROSITE" id="PS50977">
    <property type="entry name" value="HTH_TETR_2"/>
    <property type="match status" value="1"/>
</dbReference>
<feature type="DNA-binding region" description="H-T-H motif" evidence="4">
    <location>
        <begin position="31"/>
        <end position="50"/>
    </location>
</feature>
<feature type="domain" description="HTH tetR-type" evidence="5">
    <location>
        <begin position="8"/>
        <end position="68"/>
    </location>
</feature>
<evidence type="ECO:0000256" key="4">
    <source>
        <dbReference type="PROSITE-ProRule" id="PRU00335"/>
    </source>
</evidence>
<dbReference type="Pfam" id="PF00440">
    <property type="entry name" value="TetR_N"/>
    <property type="match status" value="1"/>
</dbReference>
<organism evidence="6 7">
    <name type="scientific">Aeromonas cavernicola</name>
    <dbReference type="NCBI Taxonomy" id="1006623"/>
    <lineage>
        <taxon>Bacteria</taxon>
        <taxon>Pseudomonadati</taxon>
        <taxon>Pseudomonadota</taxon>
        <taxon>Gammaproteobacteria</taxon>
        <taxon>Aeromonadales</taxon>
        <taxon>Aeromonadaceae</taxon>
        <taxon>Aeromonas</taxon>
    </lineage>
</organism>
<dbReference type="RefSeq" id="WP_100293725.1">
    <property type="nucleotide sequence ID" value="NZ_PGGC01000074.1"/>
</dbReference>
<protein>
    <submittedName>
        <fullName evidence="6">TetR/AcrR family transcriptional regulator</fullName>
    </submittedName>
</protein>
<dbReference type="FunFam" id="1.10.10.60:FF:000141">
    <property type="entry name" value="TetR family transcriptional regulator"/>
    <property type="match status" value="1"/>
</dbReference>
<dbReference type="GO" id="GO:0003700">
    <property type="term" value="F:DNA-binding transcription factor activity"/>
    <property type="evidence" value="ECO:0007669"/>
    <property type="project" value="TreeGrafter"/>
</dbReference>
<dbReference type="InterPro" id="IPR009057">
    <property type="entry name" value="Homeodomain-like_sf"/>
</dbReference>
<dbReference type="PRINTS" id="PR00455">
    <property type="entry name" value="HTHTETR"/>
</dbReference>
<evidence type="ECO:0000256" key="1">
    <source>
        <dbReference type="ARBA" id="ARBA00023015"/>
    </source>
</evidence>
<keyword evidence="1" id="KW-0805">Transcription regulation</keyword>
<dbReference type="PANTHER" id="PTHR30055:SF146">
    <property type="entry name" value="HTH-TYPE TRANSCRIPTIONAL DUAL REGULATOR CECR"/>
    <property type="match status" value="1"/>
</dbReference>
<keyword evidence="3" id="KW-0804">Transcription</keyword>
<dbReference type="SUPFAM" id="SSF46689">
    <property type="entry name" value="Homeodomain-like"/>
    <property type="match status" value="1"/>
</dbReference>
<evidence type="ECO:0000256" key="3">
    <source>
        <dbReference type="ARBA" id="ARBA00023163"/>
    </source>
</evidence>
<accession>A0A2H9U5H6</accession>
<name>A0A2H9U5H6_9GAMM</name>
<dbReference type="OrthoDB" id="9803107at2"/>
<dbReference type="Gene3D" id="1.10.10.60">
    <property type="entry name" value="Homeodomain-like"/>
    <property type="match status" value="1"/>
</dbReference>
<proteinExistence type="predicted"/>
<keyword evidence="2 4" id="KW-0238">DNA-binding</keyword>
<dbReference type="EMBL" id="PGGC01000074">
    <property type="protein sequence ID" value="PJG59239.1"/>
    <property type="molecule type" value="Genomic_DNA"/>
</dbReference>
<evidence type="ECO:0000313" key="6">
    <source>
        <dbReference type="EMBL" id="PJG59239.1"/>
    </source>
</evidence>
<dbReference type="AlphaFoldDB" id="A0A2H9U5H6"/>
<dbReference type="InterPro" id="IPR050109">
    <property type="entry name" value="HTH-type_TetR-like_transc_reg"/>
</dbReference>
<dbReference type="InterPro" id="IPR001647">
    <property type="entry name" value="HTH_TetR"/>
</dbReference>
<evidence type="ECO:0000256" key="2">
    <source>
        <dbReference type="ARBA" id="ARBA00023125"/>
    </source>
</evidence>
<sequence>MNRSPRSQQKRAAILDAAGRLFCQHGLHLVSMDMVASEAGVSKQTVYSHFANKEALFVEAVGSKCVSNELMPEVLLRGHNVRDSLIAFGHSFRKLILSDDAVNIFRTCISCNDPQLATLFFEAGPLYVTGMLSTWLEQQKQQGLLCHPDSEQAALQLLLMWQGKERMQRELGLPFSHNDAEQAAWNLSCVDLFLAAATPPKI</sequence>
<dbReference type="Proteomes" id="UP000235861">
    <property type="component" value="Unassembled WGS sequence"/>
</dbReference>
<evidence type="ECO:0000313" key="7">
    <source>
        <dbReference type="Proteomes" id="UP000235861"/>
    </source>
</evidence>
<keyword evidence="7" id="KW-1185">Reference proteome</keyword>
<comment type="caution">
    <text evidence="6">The sequence shown here is derived from an EMBL/GenBank/DDBJ whole genome shotgun (WGS) entry which is preliminary data.</text>
</comment>
<reference evidence="6 7" key="1">
    <citation type="submission" date="2017-11" db="EMBL/GenBank/DDBJ databases">
        <title>Draft genome sequence of environmental isolate Aeromonas cavernicola sp. nov. MDC 2508.</title>
        <authorList>
            <person name="Colston S.M."/>
            <person name="Navarro A."/>
            <person name="Martinez-Murcia A.J."/>
            <person name="Graf J."/>
        </authorList>
    </citation>
    <scope>NUCLEOTIDE SEQUENCE [LARGE SCALE GENOMIC DNA]</scope>
    <source>
        <strain evidence="6 7">MDC 2508</strain>
    </source>
</reference>
<evidence type="ECO:0000259" key="5">
    <source>
        <dbReference type="PROSITE" id="PS50977"/>
    </source>
</evidence>
<dbReference type="Gene3D" id="1.10.357.10">
    <property type="entry name" value="Tetracycline Repressor, domain 2"/>
    <property type="match status" value="1"/>
</dbReference>
<gene>
    <name evidence="6" type="ORF">CUC53_08330</name>
</gene>
<dbReference type="InterPro" id="IPR039536">
    <property type="entry name" value="TetR_C_Proteobacteria"/>
</dbReference>